<dbReference type="InterPro" id="IPR014722">
    <property type="entry name" value="Rib_uL2_dom2"/>
</dbReference>
<organism evidence="8 9">
    <name type="scientific">Candidatus Beckwithbacteria bacterium RBG_13_35_6</name>
    <dbReference type="NCBI Taxonomy" id="1797456"/>
    <lineage>
        <taxon>Bacteria</taxon>
        <taxon>Candidatus Beckwithiibacteriota</taxon>
    </lineage>
</organism>
<feature type="domain" description="KOW" evidence="7">
    <location>
        <begin position="2"/>
        <end position="29"/>
    </location>
</feature>
<comment type="caution">
    <text evidence="8">The sequence shown here is derived from an EMBL/GenBank/DDBJ whole genome shotgun (WGS) entry which is preliminary data.</text>
</comment>
<comment type="subunit">
    <text evidence="5">Part of the 50S ribosomal subunit.</text>
</comment>
<evidence type="ECO:0000256" key="4">
    <source>
        <dbReference type="ARBA" id="ARBA00035206"/>
    </source>
</evidence>
<evidence type="ECO:0000259" key="7">
    <source>
        <dbReference type="SMART" id="SM00739"/>
    </source>
</evidence>
<keyword evidence="5" id="KW-0694">RNA-binding</keyword>
<dbReference type="Gene3D" id="2.30.30.30">
    <property type="match status" value="1"/>
</dbReference>
<sequence>MKIKKGDNVRIMAGKDKGKIGKVEKVLIKSNKVLVTGINIYKRHLKSRGQNRPSGIIDITKPLPVSSISLICSKCGKPTKIGYLIDKRGDKQRICRKCKGIN</sequence>
<reference evidence="8 9" key="1">
    <citation type="journal article" date="2016" name="Nat. Commun.">
        <title>Thousands of microbial genomes shed light on interconnected biogeochemical processes in an aquifer system.</title>
        <authorList>
            <person name="Anantharaman K."/>
            <person name="Brown C.T."/>
            <person name="Hug L.A."/>
            <person name="Sharon I."/>
            <person name="Castelle C.J."/>
            <person name="Probst A.J."/>
            <person name="Thomas B.C."/>
            <person name="Singh A."/>
            <person name="Wilkins M.J."/>
            <person name="Karaoz U."/>
            <person name="Brodie E.L."/>
            <person name="Williams K.H."/>
            <person name="Hubbard S.S."/>
            <person name="Banfield J.F."/>
        </authorList>
    </citation>
    <scope>NUCLEOTIDE SEQUENCE [LARGE SCALE GENOMIC DNA]</scope>
</reference>
<keyword evidence="5" id="KW-0699">rRNA-binding</keyword>
<dbReference type="SMART" id="SM00739">
    <property type="entry name" value="KOW"/>
    <property type="match status" value="1"/>
</dbReference>
<dbReference type="SUPFAM" id="SSF50104">
    <property type="entry name" value="Translation proteins SH3-like domain"/>
    <property type="match status" value="1"/>
</dbReference>
<evidence type="ECO:0000256" key="1">
    <source>
        <dbReference type="ARBA" id="ARBA00010618"/>
    </source>
</evidence>
<dbReference type="AlphaFoldDB" id="A0A1F5DFG0"/>
<dbReference type="InterPro" id="IPR005824">
    <property type="entry name" value="KOW"/>
</dbReference>
<accession>A0A1F5DFG0</accession>
<gene>
    <name evidence="5" type="primary">rplX</name>
    <name evidence="8" type="ORF">A3J78_01620</name>
</gene>
<dbReference type="CDD" id="cd06089">
    <property type="entry name" value="KOW_RPL26"/>
    <property type="match status" value="1"/>
</dbReference>
<dbReference type="Pfam" id="PF17136">
    <property type="entry name" value="ribosomal_L24"/>
    <property type="match status" value="1"/>
</dbReference>
<dbReference type="EMBL" id="MEZJ01000024">
    <property type="protein sequence ID" value="OGD53932.1"/>
    <property type="molecule type" value="Genomic_DNA"/>
</dbReference>
<dbReference type="PANTHER" id="PTHR12903">
    <property type="entry name" value="MITOCHONDRIAL RIBOSOMAL PROTEIN L24"/>
    <property type="match status" value="1"/>
</dbReference>
<protein>
    <recommendedName>
        <fullName evidence="4 5">Large ribosomal subunit protein uL24</fullName>
    </recommendedName>
</protein>
<dbReference type="InterPro" id="IPR003256">
    <property type="entry name" value="Ribosomal_uL24"/>
</dbReference>
<proteinExistence type="inferred from homology"/>
<dbReference type="GO" id="GO:1990904">
    <property type="term" value="C:ribonucleoprotein complex"/>
    <property type="evidence" value="ECO:0007669"/>
    <property type="project" value="UniProtKB-KW"/>
</dbReference>
<dbReference type="PROSITE" id="PS01108">
    <property type="entry name" value="RIBOSOMAL_L24"/>
    <property type="match status" value="1"/>
</dbReference>
<dbReference type="InterPro" id="IPR005825">
    <property type="entry name" value="Ribosomal_uL24_CS"/>
</dbReference>
<name>A0A1F5DFG0_9BACT</name>
<comment type="function">
    <text evidence="5">One of the proteins that surrounds the polypeptide exit tunnel on the outside of the subunit.</text>
</comment>
<dbReference type="Pfam" id="PF00467">
    <property type="entry name" value="KOW"/>
    <property type="match status" value="1"/>
</dbReference>
<dbReference type="GO" id="GO:0003735">
    <property type="term" value="F:structural constituent of ribosome"/>
    <property type="evidence" value="ECO:0007669"/>
    <property type="project" value="InterPro"/>
</dbReference>
<evidence type="ECO:0000256" key="2">
    <source>
        <dbReference type="ARBA" id="ARBA00022980"/>
    </source>
</evidence>
<dbReference type="InterPro" id="IPR008991">
    <property type="entry name" value="Translation_prot_SH3-like_sf"/>
</dbReference>
<dbReference type="GO" id="GO:0019843">
    <property type="term" value="F:rRNA binding"/>
    <property type="evidence" value="ECO:0007669"/>
    <property type="project" value="UniProtKB-UniRule"/>
</dbReference>
<keyword evidence="3 5" id="KW-0687">Ribonucleoprotein</keyword>
<evidence type="ECO:0000313" key="9">
    <source>
        <dbReference type="Proteomes" id="UP000178758"/>
    </source>
</evidence>
<dbReference type="Proteomes" id="UP000178758">
    <property type="component" value="Unassembled WGS sequence"/>
</dbReference>
<evidence type="ECO:0000256" key="6">
    <source>
        <dbReference type="RuleBase" id="RU003477"/>
    </source>
</evidence>
<dbReference type="GO" id="GO:0005840">
    <property type="term" value="C:ribosome"/>
    <property type="evidence" value="ECO:0007669"/>
    <property type="project" value="UniProtKB-KW"/>
</dbReference>
<dbReference type="HAMAP" id="MF_01326_B">
    <property type="entry name" value="Ribosomal_uL24_B"/>
    <property type="match status" value="1"/>
</dbReference>
<dbReference type="GO" id="GO:0006412">
    <property type="term" value="P:translation"/>
    <property type="evidence" value="ECO:0007669"/>
    <property type="project" value="UniProtKB-UniRule"/>
</dbReference>
<evidence type="ECO:0000256" key="5">
    <source>
        <dbReference type="HAMAP-Rule" id="MF_01326"/>
    </source>
</evidence>
<keyword evidence="2 5" id="KW-0689">Ribosomal protein</keyword>
<dbReference type="NCBIfam" id="TIGR01079">
    <property type="entry name" value="rplX_bact"/>
    <property type="match status" value="1"/>
</dbReference>
<dbReference type="InterPro" id="IPR057264">
    <property type="entry name" value="Ribosomal_uL24_C"/>
</dbReference>
<comment type="function">
    <text evidence="5">One of two assembly initiator proteins, it binds directly to the 5'-end of the 23S rRNA, where it nucleates assembly of the 50S subunit.</text>
</comment>
<comment type="similarity">
    <text evidence="1 5 6">Belongs to the universal ribosomal protein uL24 family.</text>
</comment>
<evidence type="ECO:0000313" key="8">
    <source>
        <dbReference type="EMBL" id="OGD53932.1"/>
    </source>
</evidence>
<evidence type="ECO:0000256" key="3">
    <source>
        <dbReference type="ARBA" id="ARBA00023274"/>
    </source>
</evidence>
<dbReference type="InterPro" id="IPR041988">
    <property type="entry name" value="Ribosomal_uL24_KOW"/>
</dbReference>